<keyword evidence="3" id="KW-1185">Reference proteome</keyword>
<organism evidence="2 3">
    <name type="scientific">Pristionchus mayeri</name>
    <dbReference type="NCBI Taxonomy" id="1317129"/>
    <lineage>
        <taxon>Eukaryota</taxon>
        <taxon>Metazoa</taxon>
        <taxon>Ecdysozoa</taxon>
        <taxon>Nematoda</taxon>
        <taxon>Chromadorea</taxon>
        <taxon>Rhabditida</taxon>
        <taxon>Rhabditina</taxon>
        <taxon>Diplogasteromorpha</taxon>
        <taxon>Diplogasteroidea</taxon>
        <taxon>Neodiplogasteridae</taxon>
        <taxon>Pristionchus</taxon>
    </lineage>
</organism>
<feature type="non-terminal residue" evidence="2">
    <location>
        <position position="1"/>
    </location>
</feature>
<dbReference type="EMBL" id="BTRK01000002">
    <property type="protein sequence ID" value="GMR35414.1"/>
    <property type="molecule type" value="Genomic_DNA"/>
</dbReference>
<gene>
    <name evidence="2" type="ORF">PMAYCL1PPCAC_05609</name>
</gene>
<feature type="region of interest" description="Disordered" evidence="1">
    <location>
        <begin position="1"/>
        <end position="50"/>
    </location>
</feature>
<evidence type="ECO:0000313" key="3">
    <source>
        <dbReference type="Proteomes" id="UP001328107"/>
    </source>
</evidence>
<protein>
    <submittedName>
        <fullName evidence="2">Uncharacterized protein</fullName>
    </submittedName>
</protein>
<reference evidence="3" key="1">
    <citation type="submission" date="2022-10" db="EMBL/GenBank/DDBJ databases">
        <title>Genome assembly of Pristionchus species.</title>
        <authorList>
            <person name="Yoshida K."/>
            <person name="Sommer R.J."/>
        </authorList>
    </citation>
    <scope>NUCLEOTIDE SEQUENCE [LARGE SCALE GENOMIC DNA]</scope>
    <source>
        <strain evidence="3">RS5460</strain>
    </source>
</reference>
<name>A0AAN4Z971_9BILA</name>
<evidence type="ECO:0000313" key="2">
    <source>
        <dbReference type="EMBL" id="GMR35414.1"/>
    </source>
</evidence>
<feature type="compositionally biased region" description="Basic and acidic residues" evidence="1">
    <location>
        <begin position="32"/>
        <end position="41"/>
    </location>
</feature>
<sequence>RTSYNQSIDNGRDQAGADGRGRAAGGAGSRQQGEEEIRGEEVVGGGAVGVGHRGRQLRHLQKPHHGPVHRVPGEPGFGRYRRVQCRLGQLQPRLPLPLHLALAQDASGVPPRQPRVGVPEVRSLSGARRLPYPLPHTHAVYLSLHCLSPQMYLFSSLSVYSIRVRVTPFVVPELSVTLYPIDKLEYGSGDSCRCPCIL</sequence>
<accession>A0AAN4Z971</accession>
<evidence type="ECO:0000256" key="1">
    <source>
        <dbReference type="SAM" id="MobiDB-lite"/>
    </source>
</evidence>
<dbReference type="Proteomes" id="UP001328107">
    <property type="component" value="Unassembled WGS sequence"/>
</dbReference>
<dbReference type="AlphaFoldDB" id="A0AAN4Z971"/>
<comment type="caution">
    <text evidence="2">The sequence shown here is derived from an EMBL/GenBank/DDBJ whole genome shotgun (WGS) entry which is preliminary data.</text>
</comment>
<proteinExistence type="predicted"/>